<name>A0A507B4X1_9PEZI</name>
<evidence type="ECO:0000313" key="2">
    <source>
        <dbReference type="EMBL" id="TPX17312.1"/>
    </source>
</evidence>
<dbReference type="GeneID" id="41979673"/>
<proteinExistence type="predicted"/>
<keyword evidence="3" id="KW-1185">Reference proteome</keyword>
<dbReference type="STRING" id="1093900.A0A507B4X1"/>
<dbReference type="EMBL" id="SKBQ01000145">
    <property type="protein sequence ID" value="TPX17312.1"/>
    <property type="molecule type" value="Genomic_DNA"/>
</dbReference>
<evidence type="ECO:0000313" key="3">
    <source>
        <dbReference type="Proteomes" id="UP000319257"/>
    </source>
</evidence>
<feature type="chain" id="PRO_5021266786" evidence="1">
    <location>
        <begin position="19"/>
        <end position="166"/>
    </location>
</feature>
<feature type="signal peptide" evidence="1">
    <location>
        <begin position="1"/>
        <end position="18"/>
    </location>
</feature>
<dbReference type="Gene3D" id="1.10.1280.10">
    <property type="entry name" value="Di-copper center containing domain from catechol oxidase"/>
    <property type="match status" value="1"/>
</dbReference>
<protein>
    <submittedName>
        <fullName evidence="2">Uncharacterized protein</fullName>
    </submittedName>
</protein>
<sequence length="166" mass="17891">MLLSSIGPLALLFGLSAAGIYPPDVVDKLAEDGMVKLKEYMSMNPANGGCTLETAVKRKEWSDLSIEERKDYIQAVLCLQSRPAKTSARAPGAKSRFDDYVVVHIQQTPAVHGSVSPPSVIISSPYGNRCEINCPCRPISYLGIDTMSGTTRMPSERSVAIADTSL</sequence>
<dbReference type="Proteomes" id="UP000319257">
    <property type="component" value="Unassembled WGS sequence"/>
</dbReference>
<comment type="caution">
    <text evidence="2">The sequence shown here is derived from an EMBL/GenBank/DDBJ whole genome shotgun (WGS) entry which is preliminary data.</text>
</comment>
<dbReference type="InParanoid" id="A0A507B4X1"/>
<gene>
    <name evidence="2" type="ORF">E0L32_012226</name>
</gene>
<accession>A0A507B4X1</accession>
<reference evidence="2 3" key="1">
    <citation type="submission" date="2019-06" db="EMBL/GenBank/DDBJ databases">
        <title>Draft genome sequence of the filamentous fungus Phialemoniopsis curvata isolated from diesel fuel.</title>
        <authorList>
            <person name="Varaljay V.A."/>
            <person name="Lyon W.J."/>
            <person name="Crouch A.L."/>
            <person name="Drake C.E."/>
            <person name="Hollomon J.M."/>
            <person name="Nadeau L.J."/>
            <person name="Nunn H.S."/>
            <person name="Stevenson B.S."/>
            <person name="Bojanowski C.L."/>
            <person name="Crookes-Goodson W.J."/>
        </authorList>
    </citation>
    <scope>NUCLEOTIDE SEQUENCE [LARGE SCALE GENOMIC DNA]</scope>
    <source>
        <strain evidence="2 3">D216</strain>
    </source>
</reference>
<dbReference type="InterPro" id="IPR008922">
    <property type="entry name" value="Di-copper_centre_dom_sf"/>
</dbReference>
<keyword evidence="1" id="KW-0732">Signal</keyword>
<evidence type="ECO:0000256" key="1">
    <source>
        <dbReference type="SAM" id="SignalP"/>
    </source>
</evidence>
<dbReference type="OrthoDB" id="6132182at2759"/>
<dbReference type="AlphaFoldDB" id="A0A507B4X1"/>
<dbReference type="RefSeq" id="XP_030999023.1">
    <property type="nucleotide sequence ID" value="XM_031135043.1"/>
</dbReference>
<dbReference type="SUPFAM" id="SSF48056">
    <property type="entry name" value="Di-copper centre-containing domain"/>
    <property type="match status" value="1"/>
</dbReference>
<organism evidence="2 3">
    <name type="scientific">Thyridium curvatum</name>
    <dbReference type="NCBI Taxonomy" id="1093900"/>
    <lineage>
        <taxon>Eukaryota</taxon>
        <taxon>Fungi</taxon>
        <taxon>Dikarya</taxon>
        <taxon>Ascomycota</taxon>
        <taxon>Pezizomycotina</taxon>
        <taxon>Sordariomycetes</taxon>
        <taxon>Sordariomycetidae</taxon>
        <taxon>Thyridiales</taxon>
        <taxon>Thyridiaceae</taxon>
        <taxon>Thyridium</taxon>
    </lineage>
</organism>